<evidence type="ECO:0000256" key="4">
    <source>
        <dbReference type="ARBA" id="ARBA00022989"/>
    </source>
</evidence>
<dbReference type="AlphaFoldDB" id="A0A1E3X572"/>
<evidence type="ECO:0000256" key="3">
    <source>
        <dbReference type="ARBA" id="ARBA00022692"/>
    </source>
</evidence>
<evidence type="ECO:0000259" key="8">
    <source>
        <dbReference type="Pfam" id="PF13807"/>
    </source>
</evidence>
<sequence>MQRLTDNEKKILELVKKHPAILSDRAEREKVAVANGMTEKTMRNRIADLKRYGLVDDHGFVRVKKGSSYEKHVMNVSEEVTGLTVNDYVVLFLQRKKTIIRNLIIFCLLTLVITLLMPRTYQASTVIMPPTTRQSEGMLSLISNLPIGAFGLSGEGSESLTLVAILKSRTMLEGVVKEFNLVDLYGTENVEEAVEYLAGKAYFEIEEEGTIRVTTDVSTPWFSSEEDRDKSKLLAAHIANYFVAELDRTNKEQKTEKARFQRMFVEERYLQNITDLRDSEESLQKFQEKYKMIALPEQTTAAIEVAAATKSHILAAEVRLGVLKNYLNPNHPDVISLEKEIELFHQKLSEMEFGSEKKSSDRLFPLFSEVPDLGIQLARLMREVEIQNTLFTFLTQQYEEAKIQEAKDTPTVQILDTAVAPEQPIKPRVFFLLATAIIASFLSTFFVHGIS</sequence>
<keyword evidence="2" id="KW-1003">Cell membrane</keyword>
<feature type="domain" description="Tyrosine-protein kinase G-rich" evidence="8">
    <location>
        <begin position="378"/>
        <end position="444"/>
    </location>
</feature>
<keyword evidence="5 6" id="KW-0472">Membrane</keyword>
<accession>A0A1E3X572</accession>
<dbReference type="Pfam" id="PF02706">
    <property type="entry name" value="Wzz"/>
    <property type="match status" value="1"/>
</dbReference>
<dbReference type="GO" id="GO:0005886">
    <property type="term" value="C:plasma membrane"/>
    <property type="evidence" value="ECO:0007669"/>
    <property type="project" value="UniProtKB-SubCell"/>
</dbReference>
<name>A0A1E3X572_9BACT</name>
<evidence type="ECO:0000313" key="10">
    <source>
        <dbReference type="Proteomes" id="UP000094056"/>
    </source>
</evidence>
<evidence type="ECO:0000256" key="5">
    <source>
        <dbReference type="ARBA" id="ARBA00023136"/>
    </source>
</evidence>
<gene>
    <name evidence="9" type="ORF">SCARUB_04118</name>
</gene>
<feature type="transmembrane region" description="Helical" evidence="6">
    <location>
        <begin position="103"/>
        <end position="121"/>
    </location>
</feature>
<feature type="domain" description="Polysaccharide chain length determinant N-terminal" evidence="7">
    <location>
        <begin position="88"/>
        <end position="178"/>
    </location>
</feature>
<keyword evidence="3 6" id="KW-0812">Transmembrane</keyword>
<evidence type="ECO:0000256" key="6">
    <source>
        <dbReference type="SAM" id="Phobius"/>
    </source>
</evidence>
<dbReference type="InterPro" id="IPR050445">
    <property type="entry name" value="Bact_polysacc_biosynth/exp"/>
</dbReference>
<evidence type="ECO:0000256" key="1">
    <source>
        <dbReference type="ARBA" id="ARBA00004651"/>
    </source>
</evidence>
<proteinExistence type="predicted"/>
<evidence type="ECO:0000313" key="9">
    <source>
        <dbReference type="EMBL" id="ODS30775.1"/>
    </source>
</evidence>
<dbReference type="InterPro" id="IPR003856">
    <property type="entry name" value="LPS_length_determ_N"/>
</dbReference>
<organism evidence="9 10">
    <name type="scientific">Candidatus Scalindua rubra</name>
    <dbReference type="NCBI Taxonomy" id="1872076"/>
    <lineage>
        <taxon>Bacteria</taxon>
        <taxon>Pseudomonadati</taxon>
        <taxon>Planctomycetota</taxon>
        <taxon>Candidatus Brocadiia</taxon>
        <taxon>Candidatus Brocadiales</taxon>
        <taxon>Candidatus Scalinduaceae</taxon>
        <taxon>Candidatus Scalindua</taxon>
    </lineage>
</organism>
<dbReference type="Pfam" id="PF13807">
    <property type="entry name" value="GNVR"/>
    <property type="match status" value="1"/>
</dbReference>
<reference evidence="9 10" key="1">
    <citation type="submission" date="2016-07" db="EMBL/GenBank/DDBJ databases">
        <title>Draft genome of Scalindua rubra, obtained from a brine-seawater interface in the Red Sea, sheds light on salt adaptation in anammox bacteria.</title>
        <authorList>
            <person name="Speth D.R."/>
            <person name="Lagkouvardos I."/>
            <person name="Wang Y."/>
            <person name="Qian P.-Y."/>
            <person name="Dutilh B.E."/>
            <person name="Jetten M.S."/>
        </authorList>
    </citation>
    <scope>NUCLEOTIDE SEQUENCE [LARGE SCALE GENOMIC DNA]</scope>
    <source>
        <strain evidence="9">BSI-1</strain>
    </source>
</reference>
<dbReference type="InterPro" id="IPR032807">
    <property type="entry name" value="GNVR"/>
</dbReference>
<dbReference type="PANTHER" id="PTHR32309">
    <property type="entry name" value="TYROSINE-PROTEIN KINASE"/>
    <property type="match status" value="1"/>
</dbReference>
<feature type="transmembrane region" description="Helical" evidence="6">
    <location>
        <begin position="429"/>
        <end position="450"/>
    </location>
</feature>
<protein>
    <submittedName>
        <fullName evidence="9">Lipopolysaccharide biosynthesis protein</fullName>
    </submittedName>
</protein>
<dbReference type="PANTHER" id="PTHR32309:SF13">
    <property type="entry name" value="FERRIC ENTEROBACTIN TRANSPORT PROTEIN FEPE"/>
    <property type="match status" value="1"/>
</dbReference>
<dbReference type="Proteomes" id="UP000094056">
    <property type="component" value="Unassembled WGS sequence"/>
</dbReference>
<comment type="caution">
    <text evidence="9">The sequence shown here is derived from an EMBL/GenBank/DDBJ whole genome shotgun (WGS) entry which is preliminary data.</text>
</comment>
<dbReference type="EMBL" id="MAYW01000178">
    <property type="protein sequence ID" value="ODS30775.1"/>
    <property type="molecule type" value="Genomic_DNA"/>
</dbReference>
<evidence type="ECO:0000259" key="7">
    <source>
        <dbReference type="Pfam" id="PF02706"/>
    </source>
</evidence>
<evidence type="ECO:0000256" key="2">
    <source>
        <dbReference type="ARBA" id="ARBA00022475"/>
    </source>
</evidence>
<keyword evidence="4 6" id="KW-1133">Transmembrane helix</keyword>
<comment type="subcellular location">
    <subcellularLocation>
        <location evidence="1">Cell membrane</location>
        <topology evidence="1">Multi-pass membrane protein</topology>
    </subcellularLocation>
</comment>
<dbReference type="GO" id="GO:0004713">
    <property type="term" value="F:protein tyrosine kinase activity"/>
    <property type="evidence" value="ECO:0007669"/>
    <property type="project" value="TreeGrafter"/>
</dbReference>